<dbReference type="Proteomes" id="UP000027222">
    <property type="component" value="Unassembled WGS sequence"/>
</dbReference>
<proteinExistence type="predicted"/>
<name>A0A067SE74_GALM3</name>
<protein>
    <submittedName>
        <fullName evidence="1">Uncharacterized protein</fullName>
    </submittedName>
</protein>
<sequence>MHCTPLVTSHRSIDHLPLALFTSSDIYFRSDFSSIASLVTSKYRLKVPLQFILRESLQSVSFHLLTLNILLEPTNPEMHLRATLYSRLFVVFRAQCWSLLLASWPQKCRSSAVRCLCDWPQCFVFNSELSSLKYTPSSSSLSPYFGPLSSTNSYLDGLDKSQALARIKRLIYERIKTISPACPGKQLAHKRHHIESPPRLASGTGFSGQLNAGRWYQFCETCDHFLIHYTTDSLDPCL</sequence>
<dbReference type="EMBL" id="KL142549">
    <property type="protein sequence ID" value="KDR65058.1"/>
    <property type="molecule type" value="Genomic_DNA"/>
</dbReference>
<dbReference type="AlphaFoldDB" id="A0A067SE74"/>
<keyword evidence="2" id="KW-1185">Reference proteome</keyword>
<organism evidence="1 2">
    <name type="scientific">Galerina marginata (strain CBS 339.88)</name>
    <dbReference type="NCBI Taxonomy" id="685588"/>
    <lineage>
        <taxon>Eukaryota</taxon>
        <taxon>Fungi</taxon>
        <taxon>Dikarya</taxon>
        <taxon>Basidiomycota</taxon>
        <taxon>Agaricomycotina</taxon>
        <taxon>Agaricomycetes</taxon>
        <taxon>Agaricomycetidae</taxon>
        <taxon>Agaricales</taxon>
        <taxon>Agaricineae</taxon>
        <taxon>Strophariaceae</taxon>
        <taxon>Galerina</taxon>
    </lineage>
</organism>
<evidence type="ECO:0000313" key="1">
    <source>
        <dbReference type="EMBL" id="KDR65058.1"/>
    </source>
</evidence>
<gene>
    <name evidence="1" type="ORF">GALMADRAFT_260338</name>
</gene>
<dbReference type="HOGENOM" id="CLU_1168275_0_0_1"/>
<accession>A0A067SE74</accession>
<reference evidence="2" key="1">
    <citation type="journal article" date="2014" name="Proc. Natl. Acad. Sci. U.S.A.">
        <title>Extensive sampling of basidiomycete genomes demonstrates inadequacy of the white-rot/brown-rot paradigm for wood decay fungi.</title>
        <authorList>
            <person name="Riley R."/>
            <person name="Salamov A.A."/>
            <person name="Brown D.W."/>
            <person name="Nagy L.G."/>
            <person name="Floudas D."/>
            <person name="Held B.W."/>
            <person name="Levasseur A."/>
            <person name="Lombard V."/>
            <person name="Morin E."/>
            <person name="Otillar R."/>
            <person name="Lindquist E.A."/>
            <person name="Sun H."/>
            <person name="LaButti K.M."/>
            <person name="Schmutz J."/>
            <person name="Jabbour D."/>
            <person name="Luo H."/>
            <person name="Baker S.E."/>
            <person name="Pisabarro A.G."/>
            <person name="Walton J.D."/>
            <person name="Blanchette R.A."/>
            <person name="Henrissat B."/>
            <person name="Martin F."/>
            <person name="Cullen D."/>
            <person name="Hibbett D.S."/>
            <person name="Grigoriev I.V."/>
        </authorList>
    </citation>
    <scope>NUCLEOTIDE SEQUENCE [LARGE SCALE GENOMIC DNA]</scope>
    <source>
        <strain evidence="2">CBS 339.88</strain>
    </source>
</reference>
<evidence type="ECO:0000313" key="2">
    <source>
        <dbReference type="Proteomes" id="UP000027222"/>
    </source>
</evidence>
<dbReference type="OrthoDB" id="3094001at2759"/>
<feature type="non-terminal residue" evidence="1">
    <location>
        <position position="238"/>
    </location>
</feature>